<evidence type="ECO:0000313" key="9">
    <source>
        <dbReference type="Proteomes" id="UP000000271"/>
    </source>
</evidence>
<dbReference type="Pfam" id="PF05833">
    <property type="entry name" value="NFACT_N"/>
    <property type="match status" value="1"/>
</dbReference>
<reference evidence="8" key="1">
    <citation type="submission" date="2009-10" db="EMBL/GenBank/DDBJ databases">
        <title>Complete sequence of Bacillus selenitireducens MLS10.</title>
        <authorList>
            <consortium name="US DOE Joint Genome Institute"/>
            <person name="Lucas S."/>
            <person name="Copeland A."/>
            <person name="Lapidus A."/>
            <person name="Glavina del Rio T."/>
            <person name="Dalin E."/>
            <person name="Tice H."/>
            <person name="Bruce D."/>
            <person name="Goodwin L."/>
            <person name="Pitluck S."/>
            <person name="Sims D."/>
            <person name="Brettin T."/>
            <person name="Detter J.C."/>
            <person name="Han C."/>
            <person name="Larimer F."/>
            <person name="Land M."/>
            <person name="Hauser L."/>
            <person name="Kyrpides N."/>
            <person name="Ovchinnikova G."/>
            <person name="Stolz J."/>
        </authorList>
    </citation>
    <scope>NUCLEOTIDE SEQUENCE [LARGE SCALE GENOMIC DNA]</scope>
    <source>
        <strain evidence="8">MLS10</strain>
    </source>
</reference>
<keyword evidence="4 5" id="KW-0648">Protein biosynthesis</keyword>
<evidence type="ECO:0000256" key="4">
    <source>
        <dbReference type="ARBA" id="ARBA00022917"/>
    </source>
</evidence>
<comment type="subunit">
    <text evidence="5">Associates with stalled 50S ribosomal subunits. Binds to RqcP.</text>
</comment>
<dbReference type="GO" id="GO:0072344">
    <property type="term" value="P:rescue of stalled ribosome"/>
    <property type="evidence" value="ECO:0007669"/>
    <property type="project" value="UniProtKB-UniRule"/>
</dbReference>
<feature type="region of interest" description="Disordered" evidence="6">
    <location>
        <begin position="431"/>
        <end position="450"/>
    </location>
</feature>
<dbReference type="GO" id="GO:0000049">
    <property type="term" value="F:tRNA binding"/>
    <property type="evidence" value="ECO:0007669"/>
    <property type="project" value="UniProtKB-UniRule"/>
</dbReference>
<evidence type="ECO:0000313" key="8">
    <source>
        <dbReference type="EMBL" id="ADH99193.1"/>
    </source>
</evidence>
<keyword evidence="1 5" id="KW-0820">tRNA-binding</keyword>
<dbReference type="HAMAP" id="MF_00844_B">
    <property type="entry name" value="RqcH_B"/>
    <property type="match status" value="1"/>
</dbReference>
<dbReference type="RefSeq" id="WP_013172617.1">
    <property type="nucleotide sequence ID" value="NC_014219.1"/>
</dbReference>
<dbReference type="PANTHER" id="PTHR15239:SF6">
    <property type="entry name" value="RIBOSOME QUALITY CONTROL COMPLEX SUBUNIT NEMF"/>
    <property type="match status" value="1"/>
</dbReference>
<dbReference type="OrthoDB" id="9766163at2"/>
<dbReference type="Gene3D" id="3.40.970.40">
    <property type="entry name" value="fibrinogen binding protein from staphylococcus aureus domain like"/>
    <property type="match status" value="1"/>
</dbReference>
<keyword evidence="9" id="KW-1185">Reference proteome</keyword>
<evidence type="ECO:0000256" key="6">
    <source>
        <dbReference type="SAM" id="MobiDB-lite"/>
    </source>
</evidence>
<dbReference type="Gene3D" id="1.10.8.50">
    <property type="match status" value="1"/>
</dbReference>
<organism evidence="8 9">
    <name type="scientific">Bacillus selenitireducens (strain ATCC 700615 / DSM 15326 / MLS10)</name>
    <dbReference type="NCBI Taxonomy" id="439292"/>
    <lineage>
        <taxon>Bacteria</taxon>
        <taxon>Bacillati</taxon>
        <taxon>Bacillota</taxon>
        <taxon>Bacilli</taxon>
        <taxon>Bacillales</taxon>
        <taxon>Bacillaceae</taxon>
        <taxon>Salisediminibacterium</taxon>
    </lineage>
</organism>
<evidence type="ECO:0000256" key="5">
    <source>
        <dbReference type="HAMAP-Rule" id="MF_00844"/>
    </source>
</evidence>
<dbReference type="Gene3D" id="2.30.310.10">
    <property type="entry name" value="ibrinogen binding protein from staphylococcus aureus domain"/>
    <property type="match status" value="1"/>
</dbReference>
<dbReference type="eggNOG" id="COG1293">
    <property type="taxonomic scope" value="Bacteria"/>
</dbReference>
<dbReference type="PANTHER" id="PTHR15239">
    <property type="entry name" value="NUCLEAR EXPORT MEDIATOR FACTOR NEMF"/>
    <property type="match status" value="1"/>
</dbReference>
<dbReference type="KEGG" id="bse:Bsel_1685"/>
<dbReference type="GO" id="GO:1990112">
    <property type="term" value="C:RQC complex"/>
    <property type="evidence" value="ECO:0007669"/>
    <property type="project" value="TreeGrafter"/>
</dbReference>
<feature type="domain" description="NFACT RNA-binding" evidence="7">
    <location>
        <begin position="450"/>
        <end position="538"/>
    </location>
</feature>
<dbReference type="InterPro" id="IPR051608">
    <property type="entry name" value="RQC_Subunit_NEMF"/>
</dbReference>
<feature type="coiled-coil region" evidence="5">
    <location>
        <begin position="293"/>
        <end position="327"/>
    </location>
</feature>
<gene>
    <name evidence="5" type="primary">rqcH</name>
    <name evidence="8" type="ordered locus">Bsel_1685</name>
</gene>
<proteinExistence type="inferred from homology"/>
<comment type="similarity">
    <text evidence="5">Belongs to the NEMF family.</text>
</comment>
<dbReference type="InterPro" id="IPR043682">
    <property type="entry name" value="RqcH_bacterial"/>
</dbReference>
<evidence type="ECO:0000256" key="3">
    <source>
        <dbReference type="ARBA" id="ARBA00022884"/>
    </source>
</evidence>
<dbReference type="AlphaFoldDB" id="D6XTQ7"/>
<name>D6XTQ7_BACIE</name>
<dbReference type="Pfam" id="PF05670">
    <property type="entry name" value="NFACT-R_1"/>
    <property type="match status" value="1"/>
</dbReference>
<keyword evidence="3 5" id="KW-0694">RNA-binding</keyword>
<evidence type="ECO:0000259" key="7">
    <source>
        <dbReference type="Pfam" id="PF05670"/>
    </source>
</evidence>
<dbReference type="EMBL" id="CP001791">
    <property type="protein sequence ID" value="ADH99193.1"/>
    <property type="molecule type" value="Genomic_DNA"/>
</dbReference>
<comment type="function">
    <text evidence="5">Key component of the ribosome quality control system (RQC), a ribosome-associated complex that mediates the extraction of incompletely synthesized nascent chains from stalled ribosomes and their subsequent degradation. RqcH recruits Ala-charged tRNA, and with RqcP directs the elongation of stalled nascent chains on 50S ribosomal subunits, leading to non-templated C-terminal alanine extensions (Ala tail). The Ala tail promotes nascent chain degradation. May add between 1 and at least 8 Ala residues. Binds to stalled 50S ribosomal subunits.</text>
</comment>
<feature type="compositionally biased region" description="Basic residues" evidence="6">
    <location>
        <begin position="431"/>
        <end position="444"/>
    </location>
</feature>
<protein>
    <recommendedName>
        <fullName evidence="5">Rqc2 homolog RqcH</fullName>
        <shortName evidence="5">RqcH</shortName>
    </recommendedName>
</protein>
<dbReference type="STRING" id="439292.Bsel_1685"/>
<keyword evidence="2 5" id="KW-0699">rRNA-binding</keyword>
<evidence type="ECO:0000256" key="2">
    <source>
        <dbReference type="ARBA" id="ARBA00022730"/>
    </source>
</evidence>
<keyword evidence="5" id="KW-0175">Coiled coil</keyword>
<dbReference type="Proteomes" id="UP000000271">
    <property type="component" value="Chromosome"/>
</dbReference>
<dbReference type="InterPro" id="IPR008532">
    <property type="entry name" value="NFACT_RNA-bd"/>
</dbReference>
<dbReference type="GO" id="GO:0043023">
    <property type="term" value="F:ribosomal large subunit binding"/>
    <property type="evidence" value="ECO:0007669"/>
    <property type="project" value="UniProtKB-UniRule"/>
</dbReference>
<dbReference type="HOGENOM" id="CLU_022481_2_1_9"/>
<dbReference type="GO" id="GO:0019843">
    <property type="term" value="F:rRNA binding"/>
    <property type="evidence" value="ECO:0007669"/>
    <property type="project" value="UniProtKB-UniRule"/>
</dbReference>
<evidence type="ECO:0000256" key="1">
    <source>
        <dbReference type="ARBA" id="ARBA00022555"/>
    </source>
</evidence>
<sequence length="571" mass="65892">MSFDGTVTRAVTDELANTIQSGRITKIHQPDPSDIMMTIRAHGKNHQLFFSVNPNFARFHLTKLKFTNPQEPPMFTMVLRKHLEGSILESIEQDGLERIVTFSFKGRNELGDVSYKILILELMGRHSNLIFVDKETGTILDSLKHIPPSVSKRTVMPGQPYSPPPYMDKLNPLDADEELLRRKIDYNAGKVQDQIRNLFAGLSPQIIREIQHRAGLINRDSLPQAFTDTMEPLKQGEARPQIIRNEKETFSVIDLTHLSGNKDSYDNTSVMLDAFYENKAERDRVRQQAHDLERFLRNEYQKNKKKLKKLEQTLNDTEKAQDDQKNGELVTAHMHQIQPGDKTITVIDYYEEEQPEKIIPLDPDKSPSENAQQFFKRYRKRQTAAVHVKKQLKQAKEEMAYLDTLIQHVEMATTEDIAEIRNELEAGGYLKKKKTSKKPKKPQKPKPEKYLSSEEIEIYVGKNNIQNEYVTNRMARQNDTWLHTKDIPGSHVVIRSETFGEKTLHEAANLAAYFSKSRLSGQVPVDYTLIRHVRKPNGAKPGYVTYEQQNTLFVTPDEELVKRCRDRAKQN</sequence>
<accession>D6XTQ7</accession>
<dbReference type="FunFam" id="2.30.310.10:FF:000004">
    <property type="entry name" value="Fibronectin-binding protein A"/>
    <property type="match status" value="1"/>
</dbReference>